<keyword evidence="5" id="KW-1185">Reference proteome</keyword>
<dbReference type="Pfam" id="PF26604">
    <property type="entry name" value="CBU_0592"/>
    <property type="match status" value="1"/>
</dbReference>
<dbReference type="STRING" id="390807.SAMN04488095_2574"/>
<organism evidence="4 5">
    <name type="scientific">Jannaschia pohangensis</name>
    <dbReference type="NCBI Taxonomy" id="390807"/>
    <lineage>
        <taxon>Bacteria</taxon>
        <taxon>Pseudomonadati</taxon>
        <taxon>Pseudomonadota</taxon>
        <taxon>Alphaproteobacteria</taxon>
        <taxon>Rhodobacterales</taxon>
        <taxon>Roseobacteraceae</taxon>
        <taxon>Jannaschia</taxon>
    </lineage>
</organism>
<evidence type="ECO:0000259" key="3">
    <source>
        <dbReference type="Pfam" id="PF26604"/>
    </source>
</evidence>
<dbReference type="RefSeq" id="WP_092781289.1">
    <property type="nucleotide sequence ID" value="NZ_FORA01000003.1"/>
</dbReference>
<protein>
    <recommendedName>
        <fullName evidence="3">CBU-0592-like domain-containing protein</fullName>
    </recommendedName>
</protein>
<dbReference type="NCBIfam" id="NF047864">
    <property type="entry name" value="CBU_0592_membra"/>
    <property type="match status" value="1"/>
</dbReference>
<dbReference type="AlphaFoldDB" id="A0A1I3QMQ7"/>
<feature type="region of interest" description="Disordered" evidence="1">
    <location>
        <begin position="90"/>
        <end position="110"/>
    </location>
</feature>
<dbReference type="Proteomes" id="UP000199110">
    <property type="component" value="Unassembled WGS sequence"/>
</dbReference>
<evidence type="ECO:0000313" key="5">
    <source>
        <dbReference type="Proteomes" id="UP000199110"/>
    </source>
</evidence>
<dbReference type="EMBL" id="FORA01000003">
    <property type="protein sequence ID" value="SFJ34397.1"/>
    <property type="molecule type" value="Genomic_DNA"/>
</dbReference>
<keyword evidence="2" id="KW-0472">Membrane</keyword>
<feature type="transmembrane region" description="Helical" evidence="2">
    <location>
        <begin position="67"/>
        <end position="84"/>
    </location>
</feature>
<name>A0A1I3QMQ7_9RHOB</name>
<evidence type="ECO:0000256" key="2">
    <source>
        <dbReference type="SAM" id="Phobius"/>
    </source>
</evidence>
<dbReference type="OrthoDB" id="7273604at2"/>
<feature type="transmembrane region" description="Helical" evidence="2">
    <location>
        <begin position="42"/>
        <end position="61"/>
    </location>
</feature>
<reference evidence="4 5" key="1">
    <citation type="submission" date="2016-10" db="EMBL/GenBank/DDBJ databases">
        <authorList>
            <person name="de Groot N.N."/>
        </authorList>
    </citation>
    <scope>NUCLEOTIDE SEQUENCE [LARGE SCALE GENOMIC DNA]</scope>
    <source>
        <strain evidence="4 5">DSM 19073</strain>
    </source>
</reference>
<gene>
    <name evidence="4" type="ORF">SAMN04488095_2574</name>
</gene>
<dbReference type="InterPro" id="IPR058058">
    <property type="entry name" value="CBU_0592-like"/>
</dbReference>
<evidence type="ECO:0000313" key="4">
    <source>
        <dbReference type="EMBL" id="SFJ34397.1"/>
    </source>
</evidence>
<keyword evidence="2" id="KW-0812">Transmembrane</keyword>
<feature type="domain" description="CBU-0592-like" evidence="3">
    <location>
        <begin position="13"/>
        <end position="86"/>
    </location>
</feature>
<feature type="transmembrane region" description="Helical" evidence="2">
    <location>
        <begin position="12"/>
        <end position="30"/>
    </location>
</feature>
<evidence type="ECO:0000256" key="1">
    <source>
        <dbReference type="SAM" id="MobiDB-lite"/>
    </source>
</evidence>
<sequence length="110" mass="11907">MIHAFLTDTPPLQILGLVGAGLYVMNYVLLTCRRIDPGRTPYFVVNLVAASFVLLSLSHAFNAAAMVIQSFWITISIYGIAIRLRRSPPSATGARLRPLPGTGPRVAGQK</sequence>
<proteinExistence type="predicted"/>
<accession>A0A1I3QMQ7</accession>
<keyword evidence="2" id="KW-1133">Transmembrane helix</keyword>